<evidence type="ECO:0000259" key="2">
    <source>
        <dbReference type="PROSITE" id="PS51352"/>
    </source>
</evidence>
<dbReference type="GO" id="GO:0016209">
    <property type="term" value="F:antioxidant activity"/>
    <property type="evidence" value="ECO:0007669"/>
    <property type="project" value="InterPro"/>
</dbReference>
<dbReference type="PANTHER" id="PTHR42852">
    <property type="entry name" value="THIOL:DISULFIDE INTERCHANGE PROTEIN DSBE"/>
    <property type="match status" value="1"/>
</dbReference>
<accession>A0A545UG40</accession>
<dbReference type="Gene3D" id="3.40.30.10">
    <property type="entry name" value="Glutaredoxin"/>
    <property type="match status" value="1"/>
</dbReference>
<keyword evidence="1" id="KW-0732">Signal</keyword>
<feature type="domain" description="Thioredoxin" evidence="2">
    <location>
        <begin position="32"/>
        <end position="190"/>
    </location>
</feature>
<proteinExistence type="predicted"/>
<dbReference type="CDD" id="cd02966">
    <property type="entry name" value="TlpA_like_family"/>
    <property type="match status" value="1"/>
</dbReference>
<evidence type="ECO:0000313" key="3">
    <source>
        <dbReference type="EMBL" id="TQV88438.1"/>
    </source>
</evidence>
<dbReference type="InterPro" id="IPR013766">
    <property type="entry name" value="Thioredoxin_domain"/>
</dbReference>
<sequence length="194" mass="21944">MLRVFIVCTAILLAVFNQNITANQLQPIETGVSVNQKVPEIMAVDSQENPQKLAQLSGSKGLVLVFFRSADWCPYCKKHLAEINQWNDKLSGLGYEVAAISYDSPQILATFKQSEQIKFKLLADKESRTMQAFKVLNTDYQPGSRHYGIPFPGIMIINPDGTLAHKYFYQGYKMRVKPDALYQWLKEKSSSKSS</sequence>
<dbReference type="GO" id="GO:0016491">
    <property type="term" value="F:oxidoreductase activity"/>
    <property type="evidence" value="ECO:0007669"/>
    <property type="project" value="InterPro"/>
</dbReference>
<dbReference type="InterPro" id="IPR036249">
    <property type="entry name" value="Thioredoxin-like_sf"/>
</dbReference>
<dbReference type="InterPro" id="IPR000866">
    <property type="entry name" value="AhpC/TSA"/>
</dbReference>
<reference evidence="3 4" key="1">
    <citation type="submission" date="2019-07" db="EMBL/GenBank/DDBJ databases">
        <title>Draft genome for Aliikangiella sp. M105.</title>
        <authorList>
            <person name="Wang G."/>
        </authorList>
    </citation>
    <scope>NUCLEOTIDE SEQUENCE [LARGE SCALE GENOMIC DNA]</scope>
    <source>
        <strain evidence="3 4">M105</strain>
    </source>
</reference>
<feature type="signal peptide" evidence="1">
    <location>
        <begin position="1"/>
        <end position="22"/>
    </location>
</feature>
<gene>
    <name evidence="3" type="ORF">FLL46_07905</name>
</gene>
<dbReference type="OrthoDB" id="9809746at2"/>
<feature type="chain" id="PRO_5021735937" evidence="1">
    <location>
        <begin position="23"/>
        <end position="194"/>
    </location>
</feature>
<keyword evidence="4" id="KW-1185">Reference proteome</keyword>
<dbReference type="InterPro" id="IPR050553">
    <property type="entry name" value="Thioredoxin_ResA/DsbE_sf"/>
</dbReference>
<dbReference type="RefSeq" id="WP_142892946.1">
    <property type="nucleotide sequence ID" value="NZ_ML660162.1"/>
</dbReference>
<evidence type="ECO:0000256" key="1">
    <source>
        <dbReference type="SAM" id="SignalP"/>
    </source>
</evidence>
<comment type="caution">
    <text evidence="3">The sequence shown here is derived from an EMBL/GenBank/DDBJ whole genome shotgun (WGS) entry which is preliminary data.</text>
</comment>
<dbReference type="PROSITE" id="PS51352">
    <property type="entry name" value="THIOREDOXIN_2"/>
    <property type="match status" value="1"/>
</dbReference>
<name>A0A545UG40_9GAMM</name>
<organism evidence="3 4">
    <name type="scientific">Aliikangiella coralliicola</name>
    <dbReference type="NCBI Taxonomy" id="2592383"/>
    <lineage>
        <taxon>Bacteria</taxon>
        <taxon>Pseudomonadati</taxon>
        <taxon>Pseudomonadota</taxon>
        <taxon>Gammaproteobacteria</taxon>
        <taxon>Oceanospirillales</taxon>
        <taxon>Pleioneaceae</taxon>
        <taxon>Aliikangiella</taxon>
    </lineage>
</organism>
<dbReference type="Proteomes" id="UP000315439">
    <property type="component" value="Unassembled WGS sequence"/>
</dbReference>
<evidence type="ECO:0000313" key="4">
    <source>
        <dbReference type="Proteomes" id="UP000315439"/>
    </source>
</evidence>
<dbReference type="AlphaFoldDB" id="A0A545UG40"/>
<dbReference type="SUPFAM" id="SSF52833">
    <property type="entry name" value="Thioredoxin-like"/>
    <property type="match status" value="1"/>
</dbReference>
<dbReference type="Pfam" id="PF00578">
    <property type="entry name" value="AhpC-TSA"/>
    <property type="match status" value="1"/>
</dbReference>
<dbReference type="PANTHER" id="PTHR42852:SF13">
    <property type="entry name" value="PROTEIN DIPZ"/>
    <property type="match status" value="1"/>
</dbReference>
<dbReference type="EMBL" id="VIKS01000004">
    <property type="protein sequence ID" value="TQV88438.1"/>
    <property type="molecule type" value="Genomic_DNA"/>
</dbReference>
<protein>
    <submittedName>
        <fullName evidence="3">Peroxiredoxin family protein</fullName>
    </submittedName>
</protein>